<gene>
    <name evidence="4" type="ORF">Syun_003373</name>
</gene>
<dbReference type="EMBL" id="JBBNAF010000002">
    <property type="protein sequence ID" value="KAK9162471.1"/>
    <property type="molecule type" value="Genomic_DNA"/>
</dbReference>
<dbReference type="PROSITE" id="PS50097">
    <property type="entry name" value="BTB"/>
    <property type="match status" value="1"/>
</dbReference>
<organism evidence="4 5">
    <name type="scientific">Stephania yunnanensis</name>
    <dbReference type="NCBI Taxonomy" id="152371"/>
    <lineage>
        <taxon>Eukaryota</taxon>
        <taxon>Viridiplantae</taxon>
        <taxon>Streptophyta</taxon>
        <taxon>Embryophyta</taxon>
        <taxon>Tracheophyta</taxon>
        <taxon>Spermatophyta</taxon>
        <taxon>Magnoliopsida</taxon>
        <taxon>Ranunculales</taxon>
        <taxon>Menispermaceae</taxon>
        <taxon>Menispermoideae</taxon>
        <taxon>Cissampelideae</taxon>
        <taxon>Stephania</taxon>
    </lineage>
</organism>
<dbReference type="SUPFAM" id="SSF54695">
    <property type="entry name" value="POZ domain"/>
    <property type="match status" value="1"/>
</dbReference>
<dbReference type="SMART" id="SM00225">
    <property type="entry name" value="BTB"/>
    <property type="match status" value="1"/>
</dbReference>
<feature type="domain" description="BTB" evidence="3">
    <location>
        <begin position="68"/>
        <end position="143"/>
    </location>
</feature>
<dbReference type="AlphaFoldDB" id="A0AAP0L177"/>
<name>A0AAP0L177_9MAGN</name>
<dbReference type="Pfam" id="PF00651">
    <property type="entry name" value="BTB"/>
    <property type="match status" value="1"/>
</dbReference>
<dbReference type="Proteomes" id="UP001420932">
    <property type="component" value="Unassembled WGS sequence"/>
</dbReference>
<evidence type="ECO:0000313" key="5">
    <source>
        <dbReference type="Proteomes" id="UP001420932"/>
    </source>
</evidence>
<evidence type="ECO:0000313" key="4">
    <source>
        <dbReference type="EMBL" id="KAK9162471.1"/>
    </source>
</evidence>
<dbReference type="PANTHER" id="PTHR24413">
    <property type="entry name" value="SPECKLE-TYPE POZ PROTEIN"/>
    <property type="match status" value="1"/>
</dbReference>
<keyword evidence="2" id="KW-0175">Coiled coil</keyword>
<dbReference type="InterPro" id="IPR011333">
    <property type="entry name" value="SKP1/BTB/POZ_sf"/>
</dbReference>
<evidence type="ECO:0000259" key="3">
    <source>
        <dbReference type="PROSITE" id="PS50097"/>
    </source>
</evidence>
<evidence type="ECO:0000256" key="1">
    <source>
        <dbReference type="ARBA" id="ARBA00004906"/>
    </source>
</evidence>
<comment type="pathway">
    <text evidence="1">Protein modification; protein ubiquitination.</text>
</comment>
<comment type="caution">
    <text evidence="4">The sequence shown here is derived from an EMBL/GenBank/DDBJ whole genome shotgun (WGS) entry which is preliminary data.</text>
</comment>
<feature type="coiled-coil region" evidence="2">
    <location>
        <begin position="24"/>
        <end position="51"/>
    </location>
</feature>
<dbReference type="CDD" id="cd18186">
    <property type="entry name" value="BTB_POZ_ZBTB_KLHL-like"/>
    <property type="match status" value="1"/>
</dbReference>
<reference evidence="4 5" key="1">
    <citation type="submission" date="2024-01" db="EMBL/GenBank/DDBJ databases">
        <title>Genome assemblies of Stephania.</title>
        <authorList>
            <person name="Yang L."/>
        </authorList>
    </citation>
    <scope>NUCLEOTIDE SEQUENCE [LARGE SCALE GENOMIC DNA]</scope>
    <source>
        <strain evidence="4">YNDBR</strain>
        <tissue evidence="4">Leaf</tissue>
    </source>
</reference>
<protein>
    <recommendedName>
        <fullName evidence="3">BTB domain-containing protein</fullName>
    </recommendedName>
</protein>
<dbReference type="InterPro" id="IPR000210">
    <property type="entry name" value="BTB/POZ_dom"/>
</dbReference>
<sequence length="227" mass="25622">MRCLSCREEYEYEEANAGTCKECYVEASETEEELKREIDDLKSKLKFLTTRSPVDPHNPNNSSSSLFTDVLLFASDEDYCGDGAPSVPAHKAVLVSRSPVFRAMLKNEMEESRSGTIRISDVSYEVLCSFVHYLYTAEVTLDEQMACELLALAEKYQVKHLKAYSQCDHLLEASLLVVTDNMDKLTKQDVYKELIDKDPRLIVGIYEAYLAKKDNTASSCSLPQNPS</sequence>
<dbReference type="Gene3D" id="3.30.710.10">
    <property type="entry name" value="Potassium Channel Kv1.1, Chain A"/>
    <property type="match status" value="1"/>
</dbReference>
<keyword evidence="5" id="KW-1185">Reference proteome</keyword>
<accession>A0AAP0L177</accession>
<evidence type="ECO:0000256" key="2">
    <source>
        <dbReference type="SAM" id="Coils"/>
    </source>
</evidence>
<proteinExistence type="predicted"/>